<keyword evidence="1" id="KW-0004">4Fe-4S</keyword>
<dbReference type="Gene3D" id="3.30.70.20">
    <property type="match status" value="2"/>
</dbReference>
<gene>
    <name evidence="6" type="ORF">MNB_SUP05-6-698</name>
    <name evidence="7" type="ORF">MNB_SUP05-9-407</name>
</gene>
<evidence type="ECO:0000256" key="2">
    <source>
        <dbReference type="ARBA" id="ARBA00022723"/>
    </source>
</evidence>
<dbReference type="Pfam" id="PF13247">
    <property type="entry name" value="Fer4_11"/>
    <property type="match status" value="1"/>
</dbReference>
<dbReference type="NCBIfam" id="NF045797">
    <property type="entry name" value="DsrO"/>
    <property type="match status" value="1"/>
</dbReference>
<protein>
    <submittedName>
        <fullName evidence="7">Sulfite reduction-associated complex DsrMKJOP iron-sulfur protein DsrO (=HmeA)</fullName>
    </submittedName>
</protein>
<dbReference type="PROSITE" id="PS00198">
    <property type="entry name" value="4FE4S_FER_1"/>
    <property type="match status" value="1"/>
</dbReference>
<dbReference type="GO" id="GO:0046872">
    <property type="term" value="F:metal ion binding"/>
    <property type="evidence" value="ECO:0007669"/>
    <property type="project" value="UniProtKB-KW"/>
</dbReference>
<dbReference type="EMBL" id="FPHV01000197">
    <property type="protein sequence ID" value="SFV82497.1"/>
    <property type="molecule type" value="Genomic_DNA"/>
</dbReference>
<dbReference type="NCBIfam" id="TIGR01409">
    <property type="entry name" value="TAT_signal_seq"/>
    <property type="match status" value="1"/>
</dbReference>
<feature type="domain" description="4Fe-4S ferredoxin-type" evidence="5">
    <location>
        <begin position="133"/>
        <end position="162"/>
    </location>
</feature>
<dbReference type="PROSITE" id="PS51379">
    <property type="entry name" value="4FE4S_FER_2"/>
    <property type="match status" value="2"/>
</dbReference>
<feature type="domain" description="4Fe-4S ferredoxin-type" evidence="5">
    <location>
        <begin position="101"/>
        <end position="132"/>
    </location>
</feature>
<dbReference type="InterPro" id="IPR017900">
    <property type="entry name" value="4Fe4S_Fe_S_CS"/>
</dbReference>
<evidence type="ECO:0000256" key="1">
    <source>
        <dbReference type="ARBA" id="ARBA00022485"/>
    </source>
</evidence>
<evidence type="ECO:0000256" key="4">
    <source>
        <dbReference type="ARBA" id="ARBA00023014"/>
    </source>
</evidence>
<sequence>MSKTLNRRDFIKTSSATTVGVATIASGITLTSFAANANENPVTKDKRWGMLVDTNKLTEVEIDGMVSACQQENGWGNEVHSTGDQKPTWVKKLKVQDKATGKITSLPLMCQHCEEPPCVDVCPTNASMKREDGIVLVDKHLCIGCRYCMMACPYDARSFVHEELTDQREHMPRGKGTVESCTLCVHKVDNGGTPACVASVNSDAVIFGDLYDPKSNINQTLKKVQSAQIRADLDLNTGVRYSGI</sequence>
<dbReference type="InterPro" id="IPR054822">
    <property type="entry name" value="DsrO-like"/>
</dbReference>
<dbReference type="PANTHER" id="PTHR43177:SF3">
    <property type="entry name" value="PROTEIN NRFC HOMOLOG"/>
    <property type="match status" value="1"/>
</dbReference>
<dbReference type="EMBL" id="FPHX01000111">
    <property type="protein sequence ID" value="SFV84641.1"/>
    <property type="molecule type" value="Genomic_DNA"/>
</dbReference>
<dbReference type="GO" id="GO:0051539">
    <property type="term" value="F:4 iron, 4 sulfur cluster binding"/>
    <property type="evidence" value="ECO:0007669"/>
    <property type="project" value="UniProtKB-KW"/>
</dbReference>
<accession>A0A1W1DSL9</accession>
<dbReference type="CDD" id="cd10551">
    <property type="entry name" value="PsrB"/>
    <property type="match status" value="1"/>
</dbReference>
<name>A0A1W1DSL9_9ZZZZ</name>
<dbReference type="AlphaFoldDB" id="A0A1W1DSL9"/>
<keyword evidence="2" id="KW-0479">Metal-binding</keyword>
<organism evidence="7">
    <name type="scientific">hydrothermal vent metagenome</name>
    <dbReference type="NCBI Taxonomy" id="652676"/>
    <lineage>
        <taxon>unclassified sequences</taxon>
        <taxon>metagenomes</taxon>
        <taxon>ecological metagenomes</taxon>
    </lineage>
</organism>
<evidence type="ECO:0000313" key="7">
    <source>
        <dbReference type="EMBL" id="SFV84641.1"/>
    </source>
</evidence>
<dbReference type="PANTHER" id="PTHR43177">
    <property type="entry name" value="PROTEIN NRFC"/>
    <property type="match status" value="1"/>
</dbReference>
<dbReference type="InterPro" id="IPR019546">
    <property type="entry name" value="TAT_signal_bac_arc"/>
</dbReference>
<dbReference type="InterPro" id="IPR050954">
    <property type="entry name" value="ET_IronSulfur_Cluster-Binding"/>
</dbReference>
<dbReference type="InterPro" id="IPR017896">
    <property type="entry name" value="4Fe4S_Fe-S-bd"/>
</dbReference>
<proteinExistence type="predicted"/>
<dbReference type="InterPro" id="IPR006311">
    <property type="entry name" value="TAT_signal"/>
</dbReference>
<keyword evidence="3" id="KW-0408">Iron</keyword>
<keyword evidence="4" id="KW-0411">Iron-sulfur</keyword>
<evidence type="ECO:0000259" key="5">
    <source>
        <dbReference type="PROSITE" id="PS51379"/>
    </source>
</evidence>
<reference evidence="7" key="1">
    <citation type="submission" date="2016-10" db="EMBL/GenBank/DDBJ databases">
        <authorList>
            <person name="de Groot N.N."/>
        </authorList>
    </citation>
    <scope>NUCLEOTIDE SEQUENCE</scope>
</reference>
<dbReference type="PROSITE" id="PS51318">
    <property type="entry name" value="TAT"/>
    <property type="match status" value="1"/>
</dbReference>
<evidence type="ECO:0000256" key="3">
    <source>
        <dbReference type="ARBA" id="ARBA00023004"/>
    </source>
</evidence>
<evidence type="ECO:0000313" key="6">
    <source>
        <dbReference type="EMBL" id="SFV82497.1"/>
    </source>
</evidence>
<dbReference type="SUPFAM" id="SSF54862">
    <property type="entry name" value="4Fe-4S ferredoxins"/>
    <property type="match status" value="1"/>
</dbReference>